<proteinExistence type="predicted"/>
<reference evidence="1" key="1">
    <citation type="submission" date="2021-05" db="EMBL/GenBank/DDBJ databases">
        <authorList>
            <person name="Scholz U."/>
            <person name="Mascher M."/>
            <person name="Fiebig A."/>
        </authorList>
    </citation>
    <scope>NUCLEOTIDE SEQUENCE [LARGE SCALE GENOMIC DNA]</scope>
</reference>
<sequence>MIIGGTKLCSRRLPQDIIYCVGGVSVFFPLFTQFCDSVTNGGQYCYTSVINDKLAAEVIELVASVLDGNVSNQQQMYLLSGLSILGFLLQAAPPQLLNMEALPAVKYMFDVVRNSGMSKVLLKDAISQVYLNPEIWLYSNYEVQRDLYIFLIQYFETDGRFLPLLCGLPRIIDIVRQYYWEKIDSKYVVGSKPLLHPVTKQVIGDRPKIEEIRKLRLLLLSLAEMSIKLKVSLADIGALVSFLEKSQDIACIEDILNMIIPALSHGSLLLSFVEHVNALGGCCIFLNLLQREFEPIRLLGLQLLGKLLVGIPSEKKAAKLFTLPTGQYRPTSENLKKEIISAPRLFFYVISERLLKFPPSDNLSAIFFDVLLGGTSPKQVLQEHSQSDSSRDKNCNPSSLAQFFLPQILVCIFKYMQSCQDSSARMRILTNLLGLLYSNPTNIEALMKHGWNSWLETSTNLDVIKDYKSVSKAEPDNVAMSELILVRNLYSLILSYYLRSVKGGWHQLEDTAHFILLKLEQGKLSSSCLLRDILDDIVGSLLQSSLEENIFLSQPGCDNVLHLLKLIQELLVNQIGIKLLFSSPSTIDEPSSDDKWREDIKCTVNEILNAESDGQCRRSLLIVRSHYGQLDDGARFHVLSHLILETIIYGKSMFVTNISGRDDSIEVNSNKEAGFILSFIQKDRHVIE</sequence>
<evidence type="ECO:0000313" key="1">
    <source>
        <dbReference type="EnsemblPlants" id="AVESA.00010b.r2.2AG0255820.1.CDS"/>
    </source>
</evidence>
<organism evidence="1 2">
    <name type="scientific">Avena sativa</name>
    <name type="common">Oat</name>
    <dbReference type="NCBI Taxonomy" id="4498"/>
    <lineage>
        <taxon>Eukaryota</taxon>
        <taxon>Viridiplantae</taxon>
        <taxon>Streptophyta</taxon>
        <taxon>Embryophyta</taxon>
        <taxon>Tracheophyta</taxon>
        <taxon>Spermatophyta</taxon>
        <taxon>Magnoliopsida</taxon>
        <taxon>Liliopsida</taxon>
        <taxon>Poales</taxon>
        <taxon>Poaceae</taxon>
        <taxon>BOP clade</taxon>
        <taxon>Pooideae</taxon>
        <taxon>Poodae</taxon>
        <taxon>Poeae</taxon>
        <taxon>Poeae Chloroplast Group 1 (Aveneae type)</taxon>
        <taxon>Aveninae</taxon>
        <taxon>Avena</taxon>
    </lineage>
</organism>
<protein>
    <submittedName>
        <fullName evidence="1">Uncharacterized protein</fullName>
    </submittedName>
</protein>
<dbReference type="EnsemblPlants" id="AVESA.00010b.r2.2AG0255820.1">
    <property type="protein sequence ID" value="AVESA.00010b.r2.2AG0255820.1.CDS"/>
    <property type="gene ID" value="AVESA.00010b.r2.2AG0255820"/>
</dbReference>
<accession>A0ACD5UJ10</accession>
<name>A0ACD5UJ10_AVESA</name>
<reference evidence="1" key="2">
    <citation type="submission" date="2025-09" db="UniProtKB">
        <authorList>
            <consortium name="EnsemblPlants"/>
        </authorList>
    </citation>
    <scope>IDENTIFICATION</scope>
</reference>
<evidence type="ECO:0000313" key="2">
    <source>
        <dbReference type="Proteomes" id="UP001732700"/>
    </source>
</evidence>
<dbReference type="Proteomes" id="UP001732700">
    <property type="component" value="Chromosome 2A"/>
</dbReference>
<keyword evidence="2" id="KW-1185">Reference proteome</keyword>